<evidence type="ECO:0000313" key="3">
    <source>
        <dbReference type="Proteomes" id="UP000786811"/>
    </source>
</evidence>
<name>A0A8J2MVD4_COTCN</name>
<protein>
    <submittedName>
        <fullName evidence="2">Uncharacterized protein</fullName>
    </submittedName>
</protein>
<dbReference type="Proteomes" id="UP000786811">
    <property type="component" value="Unassembled WGS sequence"/>
</dbReference>
<dbReference type="OrthoDB" id="7688248at2759"/>
<evidence type="ECO:0000256" key="1">
    <source>
        <dbReference type="SAM" id="SignalP"/>
    </source>
</evidence>
<comment type="caution">
    <text evidence="2">The sequence shown here is derived from an EMBL/GenBank/DDBJ whole genome shotgun (WGS) entry which is preliminary data.</text>
</comment>
<keyword evidence="3" id="KW-1185">Reference proteome</keyword>
<sequence>MIINVLIILVAQLVSVQGGIQMTFKYAEVPSYNKEYVTEPDMYIYDGDKVFLNYSVIKQFPPTTEEHYVILGASMGEYVVETGFDLQLPLCEFLDLGMGYFSDLLGFDQDNCPPKPGVYGNEAHVFAANDFTDNFPTNEYKSFLEFKNNSEVIMALCTFLDIQ</sequence>
<dbReference type="AlphaFoldDB" id="A0A8J2MVD4"/>
<proteinExistence type="predicted"/>
<dbReference type="EMBL" id="CAJNRD030001121">
    <property type="protein sequence ID" value="CAG5097643.1"/>
    <property type="molecule type" value="Genomic_DNA"/>
</dbReference>
<accession>A0A8J2MVD4</accession>
<feature type="chain" id="PRO_5035175420" evidence="1">
    <location>
        <begin position="19"/>
        <end position="163"/>
    </location>
</feature>
<reference evidence="2" key="1">
    <citation type="submission" date="2021-04" db="EMBL/GenBank/DDBJ databases">
        <authorList>
            <person name="Chebbi M.A.C M."/>
        </authorList>
    </citation>
    <scope>NUCLEOTIDE SEQUENCE</scope>
</reference>
<feature type="signal peptide" evidence="1">
    <location>
        <begin position="1"/>
        <end position="18"/>
    </location>
</feature>
<organism evidence="2 3">
    <name type="scientific">Cotesia congregata</name>
    <name type="common">Parasitoid wasp</name>
    <name type="synonym">Apanteles congregatus</name>
    <dbReference type="NCBI Taxonomy" id="51543"/>
    <lineage>
        <taxon>Eukaryota</taxon>
        <taxon>Metazoa</taxon>
        <taxon>Ecdysozoa</taxon>
        <taxon>Arthropoda</taxon>
        <taxon>Hexapoda</taxon>
        <taxon>Insecta</taxon>
        <taxon>Pterygota</taxon>
        <taxon>Neoptera</taxon>
        <taxon>Endopterygota</taxon>
        <taxon>Hymenoptera</taxon>
        <taxon>Apocrita</taxon>
        <taxon>Ichneumonoidea</taxon>
        <taxon>Braconidae</taxon>
        <taxon>Microgastrinae</taxon>
        <taxon>Cotesia</taxon>
    </lineage>
</organism>
<gene>
    <name evidence="2" type="ORF">HICCMSTLAB_LOCUS8805</name>
</gene>
<evidence type="ECO:0000313" key="2">
    <source>
        <dbReference type="EMBL" id="CAG5097643.1"/>
    </source>
</evidence>
<keyword evidence="1" id="KW-0732">Signal</keyword>